<dbReference type="InterPro" id="IPR036425">
    <property type="entry name" value="MoaB/Mog-like_dom_sf"/>
</dbReference>
<dbReference type="AlphaFoldDB" id="A0A0L0F941"/>
<dbReference type="Gene3D" id="3.40.980.10">
    <property type="entry name" value="MoaB/Mog-like domain"/>
    <property type="match status" value="1"/>
</dbReference>
<feature type="domain" description="FAD synthase middle" evidence="2">
    <location>
        <begin position="111"/>
        <end position="180"/>
    </location>
</feature>
<dbReference type="InterPro" id="IPR050101">
    <property type="entry name" value="CinA"/>
</dbReference>
<dbReference type="OrthoDB" id="448496at2759"/>
<evidence type="ECO:0000259" key="2">
    <source>
        <dbReference type="Pfam" id="PF24102"/>
    </source>
</evidence>
<dbReference type="Pfam" id="PF00994">
    <property type="entry name" value="MoCF_biosynth"/>
    <property type="match status" value="1"/>
</dbReference>
<dbReference type="GeneID" id="25914704"/>
<protein>
    <submittedName>
        <fullName evidence="3">Uncharacterized protein</fullName>
    </submittedName>
</protein>
<evidence type="ECO:0000313" key="4">
    <source>
        <dbReference type="Proteomes" id="UP000054560"/>
    </source>
</evidence>
<dbReference type="Pfam" id="PF24102">
    <property type="entry name" value="FLAD1_M"/>
    <property type="match status" value="1"/>
</dbReference>
<dbReference type="SUPFAM" id="SSF53218">
    <property type="entry name" value="Molybdenum cofactor biosynthesis proteins"/>
    <property type="match status" value="1"/>
</dbReference>
<gene>
    <name evidence="3" type="ORF">SARC_14200</name>
</gene>
<proteinExistence type="predicted"/>
<dbReference type="eggNOG" id="KOG2644">
    <property type="taxonomic scope" value="Eukaryota"/>
</dbReference>
<name>A0A0L0F941_9EUKA</name>
<feature type="domain" description="MoaB/Mog" evidence="1">
    <location>
        <begin position="2"/>
        <end position="100"/>
    </location>
</feature>
<reference evidence="3 4" key="1">
    <citation type="submission" date="2011-02" db="EMBL/GenBank/DDBJ databases">
        <title>The Genome Sequence of Sphaeroforma arctica JP610.</title>
        <authorList>
            <consortium name="The Broad Institute Genome Sequencing Platform"/>
            <person name="Russ C."/>
            <person name="Cuomo C."/>
            <person name="Young S.K."/>
            <person name="Zeng Q."/>
            <person name="Gargeya S."/>
            <person name="Alvarado L."/>
            <person name="Berlin A."/>
            <person name="Chapman S.B."/>
            <person name="Chen Z."/>
            <person name="Freedman E."/>
            <person name="Gellesch M."/>
            <person name="Goldberg J."/>
            <person name="Griggs A."/>
            <person name="Gujja S."/>
            <person name="Heilman E."/>
            <person name="Heiman D."/>
            <person name="Howarth C."/>
            <person name="Mehta T."/>
            <person name="Neiman D."/>
            <person name="Pearson M."/>
            <person name="Roberts A."/>
            <person name="Saif S."/>
            <person name="Shea T."/>
            <person name="Shenoy N."/>
            <person name="Sisk P."/>
            <person name="Stolte C."/>
            <person name="Sykes S."/>
            <person name="White J."/>
            <person name="Yandava C."/>
            <person name="Burger G."/>
            <person name="Gray M.W."/>
            <person name="Holland P.W.H."/>
            <person name="King N."/>
            <person name="Lang F.B.F."/>
            <person name="Roger A.J."/>
            <person name="Ruiz-Trillo I."/>
            <person name="Haas B."/>
            <person name="Nusbaum C."/>
            <person name="Birren B."/>
        </authorList>
    </citation>
    <scope>NUCLEOTIDE SEQUENCE [LARGE SCALE GENOMIC DNA]</scope>
    <source>
        <strain evidence="3 4">JP610</strain>
    </source>
</reference>
<dbReference type="Proteomes" id="UP000054560">
    <property type="component" value="Unassembled WGS sequence"/>
</dbReference>
<keyword evidence="4" id="KW-1185">Reference proteome</keyword>
<dbReference type="InterPro" id="IPR001453">
    <property type="entry name" value="MoaB/Mog_dom"/>
</dbReference>
<evidence type="ECO:0000313" key="3">
    <source>
        <dbReference type="EMBL" id="KNC73240.1"/>
    </source>
</evidence>
<sequence>MLLLSGGIGSTHDDITYDAIAKTFGVQLEYHQPTLDLMTKYVKSKGAQDSKFSEEHKRMAYFPEGSKVHQTGDLWVPLVVTKNVHILPGVPILFSRLLELHGALFQQDVRLTTENLWSTERESDLAAALGLVQGNNPGVTVGSYPRFTEKGIQGVLLSFEGEDPEAVKQAVTEARASIKCEDTIPAKHITN</sequence>
<dbReference type="RefSeq" id="XP_014147142.1">
    <property type="nucleotide sequence ID" value="XM_014291667.1"/>
</dbReference>
<dbReference type="InterPro" id="IPR056596">
    <property type="entry name" value="FLAD1_M"/>
</dbReference>
<dbReference type="PANTHER" id="PTHR13939:SF0">
    <property type="entry name" value="NMN AMIDOHYDROLASE-LIKE PROTEIN YFAY"/>
    <property type="match status" value="1"/>
</dbReference>
<dbReference type="EMBL" id="KQ245881">
    <property type="protein sequence ID" value="KNC73240.1"/>
    <property type="molecule type" value="Genomic_DNA"/>
</dbReference>
<dbReference type="PANTHER" id="PTHR13939">
    <property type="entry name" value="NICOTINAMIDE-NUCLEOTIDE AMIDOHYDROLASE PNCC"/>
    <property type="match status" value="1"/>
</dbReference>
<evidence type="ECO:0000259" key="1">
    <source>
        <dbReference type="Pfam" id="PF00994"/>
    </source>
</evidence>
<accession>A0A0L0F941</accession>
<dbReference type="STRING" id="667725.A0A0L0F941"/>
<organism evidence="3 4">
    <name type="scientific">Sphaeroforma arctica JP610</name>
    <dbReference type="NCBI Taxonomy" id="667725"/>
    <lineage>
        <taxon>Eukaryota</taxon>
        <taxon>Ichthyosporea</taxon>
        <taxon>Ichthyophonida</taxon>
        <taxon>Sphaeroforma</taxon>
    </lineage>
</organism>